<protein>
    <recommendedName>
        <fullName evidence="10">Hexosyltransferase</fullName>
        <ecNumber evidence="10">2.4.1.-</ecNumber>
    </recommendedName>
</protein>
<evidence type="ECO:0000313" key="11">
    <source>
        <dbReference type="EMBL" id="CAG7724952.1"/>
    </source>
</evidence>
<dbReference type="AlphaFoldDB" id="A0A8J2NT16"/>
<gene>
    <name evidence="11" type="ORF">AFUS01_LOCUS13939</name>
</gene>
<evidence type="ECO:0000256" key="5">
    <source>
        <dbReference type="ARBA" id="ARBA00022692"/>
    </source>
</evidence>
<evidence type="ECO:0000256" key="4">
    <source>
        <dbReference type="ARBA" id="ARBA00022679"/>
    </source>
</evidence>
<keyword evidence="6" id="KW-0735">Signal-anchor</keyword>
<feature type="non-terminal residue" evidence="11">
    <location>
        <position position="297"/>
    </location>
</feature>
<dbReference type="GO" id="GO:0000139">
    <property type="term" value="C:Golgi membrane"/>
    <property type="evidence" value="ECO:0007669"/>
    <property type="project" value="UniProtKB-SubCell"/>
</dbReference>
<evidence type="ECO:0000256" key="3">
    <source>
        <dbReference type="ARBA" id="ARBA00022676"/>
    </source>
</evidence>
<dbReference type="EC" id="2.4.1.-" evidence="10"/>
<name>A0A8J2NT16_9HEXA</name>
<dbReference type="GO" id="GO:0008194">
    <property type="term" value="F:UDP-glycosyltransferase activity"/>
    <property type="evidence" value="ECO:0007669"/>
    <property type="project" value="TreeGrafter"/>
</dbReference>
<keyword evidence="9" id="KW-0472">Membrane</keyword>
<dbReference type="Pfam" id="PF01762">
    <property type="entry name" value="Galactosyl_T"/>
    <property type="match status" value="1"/>
</dbReference>
<dbReference type="EMBL" id="CAJVCH010115608">
    <property type="protein sequence ID" value="CAG7724952.1"/>
    <property type="molecule type" value="Genomic_DNA"/>
</dbReference>
<keyword evidence="3 10" id="KW-0328">Glycosyltransferase</keyword>
<evidence type="ECO:0000256" key="6">
    <source>
        <dbReference type="ARBA" id="ARBA00022968"/>
    </source>
</evidence>
<dbReference type="PANTHER" id="PTHR11214:SF349">
    <property type="entry name" value="BETA-1,3-GALACTOSYLTRANSFERASE BRN"/>
    <property type="match status" value="1"/>
</dbReference>
<keyword evidence="8 10" id="KW-0333">Golgi apparatus</keyword>
<comment type="similarity">
    <text evidence="2 10">Belongs to the glycosyltransferase 31 family.</text>
</comment>
<evidence type="ECO:0000256" key="9">
    <source>
        <dbReference type="ARBA" id="ARBA00023136"/>
    </source>
</evidence>
<proteinExistence type="inferred from homology"/>
<accession>A0A8J2NT16</accession>
<evidence type="ECO:0000256" key="1">
    <source>
        <dbReference type="ARBA" id="ARBA00004323"/>
    </source>
</evidence>
<keyword evidence="4" id="KW-0808">Transferase</keyword>
<organism evidence="11 12">
    <name type="scientific">Allacma fusca</name>
    <dbReference type="NCBI Taxonomy" id="39272"/>
    <lineage>
        <taxon>Eukaryota</taxon>
        <taxon>Metazoa</taxon>
        <taxon>Ecdysozoa</taxon>
        <taxon>Arthropoda</taxon>
        <taxon>Hexapoda</taxon>
        <taxon>Collembola</taxon>
        <taxon>Symphypleona</taxon>
        <taxon>Sminthuridae</taxon>
        <taxon>Allacma</taxon>
    </lineage>
</organism>
<evidence type="ECO:0000256" key="2">
    <source>
        <dbReference type="ARBA" id="ARBA00008661"/>
    </source>
</evidence>
<comment type="subcellular location">
    <subcellularLocation>
        <location evidence="1 10">Golgi apparatus membrane</location>
        <topology evidence="1 10">Single-pass type II membrane protein</topology>
    </subcellularLocation>
</comment>
<evidence type="ECO:0000256" key="8">
    <source>
        <dbReference type="ARBA" id="ARBA00023034"/>
    </source>
</evidence>
<dbReference type="InterPro" id="IPR002659">
    <property type="entry name" value="Glyco_trans_31"/>
</dbReference>
<keyword evidence="5" id="KW-0812">Transmembrane</keyword>
<reference evidence="11" key="1">
    <citation type="submission" date="2021-06" db="EMBL/GenBank/DDBJ databases">
        <authorList>
            <person name="Hodson N. C."/>
            <person name="Mongue J. A."/>
            <person name="Jaron S. K."/>
        </authorList>
    </citation>
    <scope>NUCLEOTIDE SEQUENCE</scope>
</reference>
<keyword evidence="7" id="KW-1133">Transmembrane helix</keyword>
<evidence type="ECO:0000256" key="10">
    <source>
        <dbReference type="RuleBase" id="RU363063"/>
    </source>
</evidence>
<comment type="caution">
    <text evidence="11">The sequence shown here is derived from an EMBL/GenBank/DDBJ whole genome shotgun (WGS) entry which is preliminary data.</text>
</comment>
<dbReference type="GO" id="GO:0016758">
    <property type="term" value="F:hexosyltransferase activity"/>
    <property type="evidence" value="ECO:0007669"/>
    <property type="project" value="InterPro"/>
</dbReference>
<dbReference type="PANTHER" id="PTHR11214">
    <property type="entry name" value="BETA-1,3-N-ACETYLGLUCOSAMINYLTRANSFERASE"/>
    <property type="match status" value="1"/>
</dbReference>
<dbReference type="OrthoDB" id="5957813at2759"/>
<sequence length="297" mass="34351">TGRPVSVQPKIPKGKEISFLENSLSPCESSEKYDIIILIKTSLKGKIQRERLRSSWANQHFLGRVGARVKYGFLIGSPNLTLEPQERTVVEEEIARYGDFIIGDFKDGYRSLIFKAMMSLRWTQEFCPNYEFLLIIDDDFDLCLEPLVTFLRDPTDYPNSNYRSNNEVYSKLCRDGCKHFYGGYILPHYFTPDRDSTKKIFLTREEYPPDVFPLYVTGLMIMLSKKTATNMNQLANFMPQVSIEDVYLGLLARKLNIRPFGINHLMTTGFNSIRYVFDFWKSSEIAIGKTEHSFGCD</sequence>
<dbReference type="GO" id="GO:0006493">
    <property type="term" value="P:protein O-linked glycosylation"/>
    <property type="evidence" value="ECO:0007669"/>
    <property type="project" value="TreeGrafter"/>
</dbReference>
<evidence type="ECO:0000313" key="12">
    <source>
        <dbReference type="Proteomes" id="UP000708208"/>
    </source>
</evidence>
<keyword evidence="12" id="KW-1185">Reference proteome</keyword>
<evidence type="ECO:0000256" key="7">
    <source>
        <dbReference type="ARBA" id="ARBA00022989"/>
    </source>
</evidence>
<dbReference type="Proteomes" id="UP000708208">
    <property type="component" value="Unassembled WGS sequence"/>
</dbReference>